<dbReference type="GO" id="GO:0016627">
    <property type="term" value="F:oxidoreductase activity, acting on the CH-CH group of donors"/>
    <property type="evidence" value="ECO:0007669"/>
    <property type="project" value="InterPro"/>
</dbReference>
<feature type="transmembrane region" description="Helical" evidence="14">
    <location>
        <begin position="160"/>
        <end position="179"/>
    </location>
</feature>
<dbReference type="PROSITE" id="PS50053">
    <property type="entry name" value="UBIQUITIN_2"/>
    <property type="match status" value="1"/>
</dbReference>
<evidence type="ECO:0000256" key="2">
    <source>
        <dbReference type="ARBA" id="ARBA00004514"/>
    </source>
</evidence>
<dbReference type="Proteomes" id="UP000050640">
    <property type="component" value="Unplaced"/>
</dbReference>
<feature type="transmembrane region" description="Helical" evidence="14">
    <location>
        <begin position="262"/>
        <end position="282"/>
    </location>
</feature>
<evidence type="ECO:0000256" key="7">
    <source>
        <dbReference type="ARBA" id="ARBA00022917"/>
    </source>
</evidence>
<proteinExistence type="inferred from homology"/>
<evidence type="ECO:0000256" key="13">
    <source>
        <dbReference type="ARBA" id="ARBA00046432"/>
    </source>
</evidence>
<dbReference type="Gene3D" id="3.10.20.90">
    <property type="entry name" value="Phosphatidylinositol 3-kinase Catalytic Subunit, Chain A, domain 1"/>
    <property type="match status" value="1"/>
</dbReference>
<dbReference type="AlphaFoldDB" id="A0A0R3RSB9"/>
<dbReference type="Pfam" id="PF21696">
    <property type="entry name" value="TECR_N"/>
    <property type="match status" value="1"/>
</dbReference>
<accession>A0A0R3RSB9</accession>
<dbReference type="STRING" id="1147741.A0A0R3RSB9"/>
<keyword evidence="8 14" id="KW-1133">Transmembrane helix</keyword>
<dbReference type="SUPFAM" id="SSF53448">
    <property type="entry name" value="Nucleotide-diphospho-sugar transferases"/>
    <property type="match status" value="1"/>
</dbReference>
<feature type="domain" description="Ubiquitin-like" evidence="15">
    <location>
        <begin position="23"/>
        <end position="70"/>
    </location>
</feature>
<evidence type="ECO:0000256" key="6">
    <source>
        <dbReference type="ARBA" id="ARBA00022692"/>
    </source>
</evidence>
<protein>
    <recommendedName>
        <fullName evidence="10">Translation initiation factor eIF2B subunit gamma</fullName>
    </recommendedName>
    <alternativeName>
        <fullName evidence="11">eIF2B GDP-GTP exchange factor subunit gamma</fullName>
    </alternativeName>
</protein>
<dbReference type="SUPFAM" id="SSF51161">
    <property type="entry name" value="Trimeric LpxA-like enzymes"/>
    <property type="match status" value="1"/>
</dbReference>
<comment type="function">
    <text evidence="12">Acts as a component of the translation initiation factor 2B (eIF2B) complex, which catalyzes the exchange of GDP for GTP on the eukaryotic initiation factor 2 (eIF2) complex gamma subunit. Its guanine nucleotide exchange factor activity is repressed when bound to eIF2 complex phosphorylated on the alpha subunit, thereby limiting the amount of methionyl-initiator methionine tRNA available to the ribosome and consequently global translation is repressed.</text>
</comment>
<evidence type="ECO:0000313" key="17">
    <source>
        <dbReference type="WBParaSite" id="EEL_0000471501-mRNA-1"/>
    </source>
</evidence>
<comment type="similarity">
    <text evidence="3">Belongs to the eIF-2B gamma/epsilon subunits family.</text>
</comment>
<dbReference type="GO" id="GO:0006629">
    <property type="term" value="P:lipid metabolic process"/>
    <property type="evidence" value="ECO:0007669"/>
    <property type="project" value="InterPro"/>
</dbReference>
<dbReference type="Gene3D" id="3.90.550.10">
    <property type="entry name" value="Spore Coat Polysaccharide Biosynthesis Protein SpsA, Chain A"/>
    <property type="match status" value="1"/>
</dbReference>
<keyword evidence="7" id="KW-0648">Protein biosynthesis</keyword>
<comment type="subcellular location">
    <subcellularLocation>
        <location evidence="2">Cytoplasm</location>
        <location evidence="2">Cytosol</location>
    </subcellularLocation>
    <subcellularLocation>
        <location evidence="1">Membrane</location>
        <topology evidence="1">Multi-pass membrane protein</topology>
    </subcellularLocation>
</comment>
<evidence type="ECO:0000256" key="14">
    <source>
        <dbReference type="SAM" id="Phobius"/>
    </source>
</evidence>
<dbReference type="InterPro" id="IPR049127">
    <property type="entry name" value="TECR-like_N"/>
</dbReference>
<dbReference type="GO" id="GO:0005851">
    <property type="term" value="C:eukaryotic translation initiation factor 2B complex"/>
    <property type="evidence" value="ECO:0007669"/>
    <property type="project" value="TreeGrafter"/>
</dbReference>
<dbReference type="GO" id="GO:0005085">
    <property type="term" value="F:guanyl-nucleotide exchange factor activity"/>
    <property type="evidence" value="ECO:0007669"/>
    <property type="project" value="TreeGrafter"/>
</dbReference>
<dbReference type="GO" id="GO:0005829">
    <property type="term" value="C:cytosol"/>
    <property type="evidence" value="ECO:0007669"/>
    <property type="project" value="UniProtKB-SubCell"/>
</dbReference>
<dbReference type="InterPro" id="IPR029044">
    <property type="entry name" value="Nucleotide-diphossugar_trans"/>
</dbReference>
<evidence type="ECO:0000256" key="10">
    <source>
        <dbReference type="ARBA" id="ARBA00044196"/>
    </source>
</evidence>
<dbReference type="InterPro" id="IPR056729">
    <property type="entry name" value="GMPPB_C"/>
</dbReference>
<evidence type="ECO:0000259" key="15">
    <source>
        <dbReference type="PROSITE" id="PS50053"/>
    </source>
</evidence>
<dbReference type="InterPro" id="IPR011004">
    <property type="entry name" value="Trimer_LpxA-like_sf"/>
</dbReference>
<dbReference type="PROSITE" id="PS50244">
    <property type="entry name" value="S5A_REDUCTASE"/>
    <property type="match status" value="1"/>
</dbReference>
<evidence type="ECO:0000313" key="16">
    <source>
        <dbReference type="Proteomes" id="UP000050640"/>
    </source>
</evidence>
<evidence type="ECO:0000256" key="8">
    <source>
        <dbReference type="ARBA" id="ARBA00022989"/>
    </source>
</evidence>
<dbReference type="PANTHER" id="PTHR45989:SF1">
    <property type="entry name" value="TRANSLATION INITIATION FACTOR EIF-2B SUBUNIT GAMMA"/>
    <property type="match status" value="1"/>
</dbReference>
<evidence type="ECO:0000256" key="5">
    <source>
        <dbReference type="ARBA" id="ARBA00022540"/>
    </source>
</evidence>
<dbReference type="CDD" id="cd04198">
    <property type="entry name" value="eIF-2B_gamma_N"/>
    <property type="match status" value="1"/>
</dbReference>
<feature type="transmembrane region" description="Helical" evidence="14">
    <location>
        <begin position="90"/>
        <end position="110"/>
    </location>
</feature>
<dbReference type="Pfam" id="PF02544">
    <property type="entry name" value="Steroid_dh"/>
    <property type="match status" value="1"/>
</dbReference>
<keyword evidence="9 14" id="KW-0472">Membrane</keyword>
<feature type="transmembrane region" description="Helical" evidence="14">
    <location>
        <begin position="122"/>
        <end position="139"/>
    </location>
</feature>
<reference evidence="17" key="1">
    <citation type="submission" date="2016-03" db="UniProtKB">
        <authorList>
            <consortium name="WormBaseParasite"/>
        </authorList>
    </citation>
    <scope>IDENTIFICATION</scope>
</reference>
<dbReference type="InterPro" id="IPR000626">
    <property type="entry name" value="Ubiquitin-like_dom"/>
</dbReference>
<dbReference type="GO" id="GO:0016020">
    <property type="term" value="C:membrane"/>
    <property type="evidence" value="ECO:0007669"/>
    <property type="project" value="UniProtKB-SubCell"/>
</dbReference>
<dbReference type="Pfam" id="PF25087">
    <property type="entry name" value="GMPPB_C"/>
    <property type="match status" value="1"/>
</dbReference>
<organism evidence="16 17">
    <name type="scientific">Elaeophora elaphi</name>
    <dbReference type="NCBI Taxonomy" id="1147741"/>
    <lineage>
        <taxon>Eukaryota</taxon>
        <taxon>Metazoa</taxon>
        <taxon>Ecdysozoa</taxon>
        <taxon>Nematoda</taxon>
        <taxon>Chromadorea</taxon>
        <taxon>Rhabditida</taxon>
        <taxon>Spirurina</taxon>
        <taxon>Spiruromorpha</taxon>
        <taxon>Filarioidea</taxon>
        <taxon>Onchocercidae</taxon>
        <taxon>Elaeophora</taxon>
    </lineage>
</organism>
<keyword evidence="4" id="KW-0963">Cytoplasm</keyword>
<dbReference type="InterPro" id="IPR001104">
    <property type="entry name" value="3-oxo-5_a-steroid_4-DH_C"/>
</dbReference>
<keyword evidence="6 14" id="KW-0812">Transmembrane</keyword>
<dbReference type="GO" id="GO:0003743">
    <property type="term" value="F:translation initiation factor activity"/>
    <property type="evidence" value="ECO:0007669"/>
    <property type="project" value="UniProtKB-KW"/>
</dbReference>
<dbReference type="InterPro" id="IPR051960">
    <property type="entry name" value="eIF2B_gamma"/>
</dbReference>
<dbReference type="Pfam" id="PF00483">
    <property type="entry name" value="NTP_transferase"/>
    <property type="match status" value="1"/>
</dbReference>
<dbReference type="PANTHER" id="PTHR45989">
    <property type="entry name" value="TRANSLATION INITIATION FACTOR EIF-2B SUBUNIT GAMMA"/>
    <property type="match status" value="1"/>
</dbReference>
<evidence type="ECO:0000256" key="4">
    <source>
        <dbReference type="ARBA" id="ARBA00022490"/>
    </source>
</evidence>
<evidence type="ECO:0000256" key="3">
    <source>
        <dbReference type="ARBA" id="ARBA00007878"/>
    </source>
</evidence>
<dbReference type="WBParaSite" id="EEL_0000471501-mRNA-1">
    <property type="protein sequence ID" value="EEL_0000471501-mRNA-1"/>
    <property type="gene ID" value="EEL_0000471501"/>
</dbReference>
<keyword evidence="16" id="KW-1185">Reference proteome</keyword>
<feature type="transmembrane region" description="Helical" evidence="14">
    <location>
        <begin position="191"/>
        <end position="215"/>
    </location>
</feature>
<sequence>MPSISIEIFDAKSMSRPIVCLENISCDEPVVAIKKRLSQKLSLPISQIALRLDVKGKNLKDDLIVQDLNLPSKGAHLYVRVLGPQIGWKTVFLLEYLGPLLIYPIFYLRPVEIYGPGASRHPMFYGVKFALVCWTFHYAKRLLETQFVHRFSNATMPLRNIFKNCGYYWAFAAFVSYFINHPLYTPPYFGFVQVATALIGFIICEFGNLSIHLLLRNLRPPGTKVRKIPMPDANPMTLMFNFVSCPNYTYEVGSWLCFSCMIQSLPALIFTFVGFYQMAMWAKCKHRNYIREFPKYPKHRRAIIPFTMVAQAFQAVVLCGGLGNRMTSLTDHIPKCMLPIANIPMFWYPLNFLQKNSIREVIMVVAERLLGEIMQLLSSPALPPLADLQIEFVKLSSAAEHWGTADVLRFISVRIKKDFIVVSGDFVSDVNLAPMLSLHAAENATLTCLLCDRVITGPVPGPKMKLSKGIGRDFIVLSENNQLLFNGSEEDCDETVAMNVDLLDKCRTAYFTDKYNDCHVYIMKKCVLNIIEKHRELTSLRADLIPYILEKQNAKDGCESTEHSGLDSLDEKIQKFSFGTTAVKSYQNPLKCFAYLLPPENGFIVGHVNTIGAYFEINKAIIRFLSSRFSEKIATGPIVGENDAISISDCYIAFTVCSGPKGAGEVRGTRLETPTIKRAVIGERCVLGPRTKIVNSLLMEGCQIGAGSQIINSIICKGAEIGENACLSSSIVVCEQVVPAKARVNNELVAPNNEVELEKWTEELW</sequence>
<name>A0A0R3RSB9_9BILA</name>
<dbReference type="GO" id="GO:0002183">
    <property type="term" value="P:cytoplasmic translational initiation"/>
    <property type="evidence" value="ECO:0007669"/>
    <property type="project" value="TreeGrafter"/>
</dbReference>
<dbReference type="Gene3D" id="2.160.10.10">
    <property type="entry name" value="Hexapeptide repeat proteins"/>
    <property type="match status" value="1"/>
</dbReference>
<keyword evidence="5" id="KW-0396">Initiation factor</keyword>
<evidence type="ECO:0000256" key="1">
    <source>
        <dbReference type="ARBA" id="ARBA00004141"/>
    </source>
</evidence>
<evidence type="ECO:0000256" key="9">
    <source>
        <dbReference type="ARBA" id="ARBA00023136"/>
    </source>
</evidence>
<evidence type="ECO:0000256" key="12">
    <source>
        <dbReference type="ARBA" id="ARBA00045373"/>
    </source>
</evidence>
<comment type="subunit">
    <text evidence="13">Component of the translation initiation factor 2B (eIF2B) complex which is a heterodecamer of two sets of five different subunits: alpha, beta, gamma, delta and epsilon. Subunits alpha, beta and delta comprise a regulatory subcomplex and subunits epsilon and gamma comprise a catalytic subcomplex. Within the complex, the hexameric regulatory complex resides at the center, with the two heterodimeric catalytic subcomplexes bound on opposite sides.</text>
</comment>
<evidence type="ECO:0000256" key="11">
    <source>
        <dbReference type="ARBA" id="ARBA00044229"/>
    </source>
</evidence>
<dbReference type="InterPro" id="IPR005835">
    <property type="entry name" value="NTP_transferase_dom"/>
</dbReference>